<feature type="compositionally biased region" description="Basic residues" evidence="1">
    <location>
        <begin position="1"/>
        <end position="28"/>
    </location>
</feature>
<evidence type="ECO:0000313" key="3">
    <source>
        <dbReference type="Proteomes" id="UP001286313"/>
    </source>
</evidence>
<dbReference type="EMBL" id="JAWQEG010000969">
    <property type="protein sequence ID" value="KAK3883670.1"/>
    <property type="molecule type" value="Genomic_DNA"/>
</dbReference>
<comment type="caution">
    <text evidence="2">The sequence shown here is derived from an EMBL/GenBank/DDBJ whole genome shotgun (WGS) entry which is preliminary data.</text>
</comment>
<evidence type="ECO:0000313" key="2">
    <source>
        <dbReference type="EMBL" id="KAK3883670.1"/>
    </source>
</evidence>
<name>A0AAE1G1Q8_PETCI</name>
<feature type="region of interest" description="Disordered" evidence="1">
    <location>
        <begin position="1"/>
        <end position="78"/>
    </location>
</feature>
<dbReference type="AlphaFoldDB" id="A0AAE1G1Q8"/>
<feature type="compositionally biased region" description="Basic and acidic residues" evidence="1">
    <location>
        <begin position="67"/>
        <end position="78"/>
    </location>
</feature>
<proteinExistence type="predicted"/>
<sequence length="171" mass="19595">MERKINKKYKCNHPGRKTGRHGKSKREKKKEEKEKEEKEGEEKEGEEKEKQEKEGEEKESEESWGLGKRETKRSGERMRGRVMAVMLGRYRELGGYSVMGYRDGNGYGVRKEGRECGLEMVEMSGSEGDGVRQTTPARLSDMTFTPNITPLTKDHPLDTISVITIIHLQST</sequence>
<gene>
    <name evidence="2" type="ORF">Pcinc_012029</name>
</gene>
<organism evidence="2 3">
    <name type="scientific">Petrolisthes cinctipes</name>
    <name type="common">Flat porcelain crab</name>
    <dbReference type="NCBI Taxonomy" id="88211"/>
    <lineage>
        <taxon>Eukaryota</taxon>
        <taxon>Metazoa</taxon>
        <taxon>Ecdysozoa</taxon>
        <taxon>Arthropoda</taxon>
        <taxon>Crustacea</taxon>
        <taxon>Multicrustacea</taxon>
        <taxon>Malacostraca</taxon>
        <taxon>Eumalacostraca</taxon>
        <taxon>Eucarida</taxon>
        <taxon>Decapoda</taxon>
        <taxon>Pleocyemata</taxon>
        <taxon>Anomura</taxon>
        <taxon>Galatheoidea</taxon>
        <taxon>Porcellanidae</taxon>
        <taxon>Petrolisthes</taxon>
    </lineage>
</organism>
<dbReference type="Proteomes" id="UP001286313">
    <property type="component" value="Unassembled WGS sequence"/>
</dbReference>
<feature type="compositionally biased region" description="Basic and acidic residues" evidence="1">
    <location>
        <begin position="29"/>
        <end position="56"/>
    </location>
</feature>
<evidence type="ECO:0000256" key="1">
    <source>
        <dbReference type="SAM" id="MobiDB-lite"/>
    </source>
</evidence>
<reference evidence="2" key="1">
    <citation type="submission" date="2023-10" db="EMBL/GenBank/DDBJ databases">
        <title>Genome assemblies of two species of porcelain crab, Petrolisthes cinctipes and Petrolisthes manimaculis (Anomura: Porcellanidae).</title>
        <authorList>
            <person name="Angst P."/>
        </authorList>
    </citation>
    <scope>NUCLEOTIDE SEQUENCE</scope>
    <source>
        <strain evidence="2">PB745_01</strain>
        <tissue evidence="2">Gill</tissue>
    </source>
</reference>
<accession>A0AAE1G1Q8</accession>
<protein>
    <submittedName>
        <fullName evidence="2">Uncharacterized protein</fullName>
    </submittedName>
</protein>
<keyword evidence="3" id="KW-1185">Reference proteome</keyword>